<dbReference type="EMBL" id="SLXA01000002">
    <property type="protein sequence ID" value="TCO85712.1"/>
    <property type="molecule type" value="Genomic_DNA"/>
</dbReference>
<name>A0A4R2LJW3_9FIRM</name>
<accession>A0A4R2LJW3</accession>
<dbReference type="AlphaFoldDB" id="A0A4R2LJW3"/>
<evidence type="ECO:0008006" key="4">
    <source>
        <dbReference type="Google" id="ProtNLM"/>
    </source>
</evidence>
<dbReference type="OrthoDB" id="3194859at2"/>
<feature type="transmembrane region" description="Helical" evidence="1">
    <location>
        <begin position="257"/>
        <end position="276"/>
    </location>
</feature>
<keyword evidence="3" id="KW-1185">Reference proteome</keyword>
<evidence type="ECO:0000256" key="1">
    <source>
        <dbReference type="SAM" id="Phobius"/>
    </source>
</evidence>
<feature type="transmembrane region" description="Helical" evidence="1">
    <location>
        <begin position="130"/>
        <end position="160"/>
    </location>
</feature>
<proteinExistence type="predicted"/>
<feature type="transmembrane region" description="Helical" evidence="1">
    <location>
        <begin position="180"/>
        <end position="201"/>
    </location>
</feature>
<feature type="transmembrane region" description="Helical" evidence="1">
    <location>
        <begin position="28"/>
        <end position="52"/>
    </location>
</feature>
<dbReference type="Proteomes" id="UP000295711">
    <property type="component" value="Unassembled WGS sequence"/>
</dbReference>
<comment type="caution">
    <text evidence="2">The sequence shown here is derived from an EMBL/GenBank/DDBJ whole genome shotgun (WGS) entry which is preliminary data.</text>
</comment>
<sequence length="287" mass="33447">MLDNGLKQFIKYIKYDLHHGLLMEWKKYIVFSAFILFLCLKFIMGHSSVLAFEDLEKSLSTGDLLSYILKGMQFYQPSLTEIYVPEFTWIFMYMYITFSVSYYPLKDLHGYGQLMLLQSKQRKYWWFSKCIWNILSIGIFYFIMIMDVFVCGVITGNINIMPQVNVQAYYNQMIVTSVNIFQFILIVCVVPLVVTIAISLFQMMWAVLVHPMVGLIVSASIYIMSIYFSWPWMMGNYLMLMRSYAFNPVSQIIAEKGILYSVAVICSSGIIGYVGFRKKDILANYSE</sequence>
<evidence type="ECO:0000313" key="3">
    <source>
        <dbReference type="Proteomes" id="UP000295711"/>
    </source>
</evidence>
<evidence type="ECO:0000313" key="2">
    <source>
        <dbReference type="EMBL" id="TCO85712.1"/>
    </source>
</evidence>
<protein>
    <recommendedName>
        <fullName evidence="4">ABC-2 type transport system permease protein</fullName>
    </recommendedName>
</protein>
<keyword evidence="1" id="KW-1133">Transmembrane helix</keyword>
<dbReference type="RefSeq" id="WP_132088363.1">
    <property type="nucleotide sequence ID" value="NZ_SLXA01000002.1"/>
</dbReference>
<gene>
    <name evidence="2" type="ORF">EV212_10226</name>
</gene>
<feature type="transmembrane region" description="Helical" evidence="1">
    <location>
        <begin position="213"/>
        <end position="233"/>
    </location>
</feature>
<reference evidence="2 3" key="1">
    <citation type="submission" date="2019-03" db="EMBL/GenBank/DDBJ databases">
        <title>Genomic Encyclopedia of Type Strains, Phase IV (KMG-IV): sequencing the most valuable type-strain genomes for metagenomic binning, comparative biology and taxonomic classification.</title>
        <authorList>
            <person name="Goeker M."/>
        </authorList>
    </citation>
    <scope>NUCLEOTIDE SEQUENCE [LARGE SCALE GENOMIC DNA]</scope>
    <source>
        <strain evidence="2 3">DSM 28559</strain>
    </source>
</reference>
<keyword evidence="1" id="KW-0472">Membrane</keyword>
<organism evidence="2 3">
    <name type="scientific">Frisingicoccus caecimuris</name>
    <dbReference type="NCBI Taxonomy" id="1796636"/>
    <lineage>
        <taxon>Bacteria</taxon>
        <taxon>Bacillati</taxon>
        <taxon>Bacillota</taxon>
        <taxon>Clostridia</taxon>
        <taxon>Lachnospirales</taxon>
        <taxon>Lachnospiraceae</taxon>
        <taxon>Frisingicoccus</taxon>
    </lineage>
</organism>
<keyword evidence="1" id="KW-0812">Transmembrane</keyword>
<feature type="transmembrane region" description="Helical" evidence="1">
    <location>
        <begin position="87"/>
        <end position="105"/>
    </location>
</feature>